<name>A0A0D0GMG9_9SPHI</name>
<sequence length="334" mass="36384">MKAIVLKDFGSTDNFTADENFAIPEPGDQEVLIRIKATAFNPIDYQMRQGKTERKRMHSPILGREFSGLVVKTGKSAHQFKPGDAVFAASGSMGSNGTYTEYISVPELILAAKPQNITFEEAAAIPSASLTALQCYNRLGIKTEDSVFISGAAGGVGMALIKILVAKGYQRIIATAGNAESKNQLLKAGLKKEQIIDYKTENLAEVILAHNNGQLFHYCIDLVGDKMSLISAQVIATNGTYADVTALTTADAREGLFHKGAVIVNISNYAYSLEKNYRYYGERLNEFMKLMTDFSLSPPSILNVGSLNVQTVSKAHQLLEDNLTQGKKLVMQID</sequence>
<dbReference type="InterPro" id="IPR013149">
    <property type="entry name" value="ADH-like_C"/>
</dbReference>
<evidence type="ECO:0000313" key="2">
    <source>
        <dbReference type="EMBL" id="KIO75666.1"/>
    </source>
</evidence>
<evidence type="ECO:0000313" key="3">
    <source>
        <dbReference type="Proteomes" id="UP000032049"/>
    </source>
</evidence>
<evidence type="ECO:0000259" key="1">
    <source>
        <dbReference type="SMART" id="SM00829"/>
    </source>
</evidence>
<dbReference type="InterPro" id="IPR036291">
    <property type="entry name" value="NAD(P)-bd_dom_sf"/>
</dbReference>
<dbReference type="PANTHER" id="PTHR43482">
    <property type="entry name" value="PROTEIN AST1-RELATED"/>
    <property type="match status" value="1"/>
</dbReference>
<protein>
    <submittedName>
        <fullName evidence="2">Alcohol dehydrogenase</fullName>
    </submittedName>
</protein>
<dbReference type="Proteomes" id="UP000032049">
    <property type="component" value="Unassembled WGS sequence"/>
</dbReference>
<dbReference type="STRING" id="1503925.TH53_19485"/>
<dbReference type="Gene3D" id="3.40.50.720">
    <property type="entry name" value="NAD(P)-binding Rossmann-like Domain"/>
    <property type="match status" value="1"/>
</dbReference>
<dbReference type="SMART" id="SM00829">
    <property type="entry name" value="PKS_ER"/>
    <property type="match status" value="1"/>
</dbReference>
<keyword evidence="3" id="KW-1185">Reference proteome</keyword>
<dbReference type="Gene3D" id="3.90.180.10">
    <property type="entry name" value="Medium-chain alcohol dehydrogenases, catalytic domain"/>
    <property type="match status" value="1"/>
</dbReference>
<dbReference type="RefSeq" id="WP_041884519.1">
    <property type="nucleotide sequence ID" value="NZ_CP157278.1"/>
</dbReference>
<dbReference type="InterPro" id="IPR011032">
    <property type="entry name" value="GroES-like_sf"/>
</dbReference>
<feature type="domain" description="Enoyl reductase (ER)" evidence="1">
    <location>
        <begin position="10"/>
        <end position="330"/>
    </location>
</feature>
<organism evidence="2 3">
    <name type="scientific">Pedobacter lusitanus</name>
    <dbReference type="NCBI Taxonomy" id="1503925"/>
    <lineage>
        <taxon>Bacteria</taxon>
        <taxon>Pseudomonadati</taxon>
        <taxon>Bacteroidota</taxon>
        <taxon>Sphingobacteriia</taxon>
        <taxon>Sphingobacteriales</taxon>
        <taxon>Sphingobacteriaceae</taxon>
        <taxon>Pedobacter</taxon>
    </lineage>
</organism>
<accession>A0A0D0GMG9</accession>
<gene>
    <name evidence="2" type="ORF">TH53_19485</name>
</gene>
<dbReference type="Pfam" id="PF00107">
    <property type="entry name" value="ADH_zinc_N"/>
    <property type="match status" value="1"/>
</dbReference>
<proteinExistence type="predicted"/>
<dbReference type="SUPFAM" id="SSF50129">
    <property type="entry name" value="GroES-like"/>
    <property type="match status" value="1"/>
</dbReference>
<dbReference type="SUPFAM" id="SSF51735">
    <property type="entry name" value="NAD(P)-binding Rossmann-fold domains"/>
    <property type="match status" value="1"/>
</dbReference>
<reference evidence="2 3" key="1">
    <citation type="submission" date="2015-01" db="EMBL/GenBank/DDBJ databases">
        <title>Draft genome sequence of Pedobacter sp. NL19 isolated from sludge of an effluent treatment pond in an abandoned uranium mine.</title>
        <authorList>
            <person name="Santos T."/>
            <person name="Caetano T."/>
            <person name="Covas C."/>
            <person name="Cruz A."/>
            <person name="Mendo S."/>
        </authorList>
    </citation>
    <scope>NUCLEOTIDE SEQUENCE [LARGE SCALE GENOMIC DNA]</scope>
    <source>
        <strain evidence="2 3">NL19</strain>
    </source>
</reference>
<dbReference type="GO" id="GO:0016491">
    <property type="term" value="F:oxidoreductase activity"/>
    <property type="evidence" value="ECO:0007669"/>
    <property type="project" value="InterPro"/>
</dbReference>
<dbReference type="Pfam" id="PF08240">
    <property type="entry name" value="ADH_N"/>
    <property type="match status" value="1"/>
</dbReference>
<dbReference type="InterPro" id="IPR013154">
    <property type="entry name" value="ADH-like_N"/>
</dbReference>
<dbReference type="PANTHER" id="PTHR43482:SF1">
    <property type="entry name" value="PROTEIN AST1-RELATED"/>
    <property type="match status" value="1"/>
</dbReference>
<dbReference type="CDD" id="cd05289">
    <property type="entry name" value="MDR_like_2"/>
    <property type="match status" value="1"/>
</dbReference>
<dbReference type="EMBL" id="JXRA01000089">
    <property type="protein sequence ID" value="KIO75666.1"/>
    <property type="molecule type" value="Genomic_DNA"/>
</dbReference>
<comment type="caution">
    <text evidence="2">The sequence shown here is derived from an EMBL/GenBank/DDBJ whole genome shotgun (WGS) entry which is preliminary data.</text>
</comment>
<dbReference type="OrthoDB" id="9787435at2"/>
<dbReference type="InterPro" id="IPR020843">
    <property type="entry name" value="ER"/>
</dbReference>
<dbReference type="InterPro" id="IPR052585">
    <property type="entry name" value="Lipid_raft_assoc_Zn_ADH"/>
</dbReference>
<dbReference type="AlphaFoldDB" id="A0A0D0GMG9"/>